<reference evidence="3" key="1">
    <citation type="journal article" date="2019" name="Int. J. Syst. Evol. Microbiol.">
        <title>The Global Catalogue of Microorganisms (GCM) 10K type strain sequencing project: providing services to taxonomists for standard genome sequencing and annotation.</title>
        <authorList>
            <consortium name="The Broad Institute Genomics Platform"/>
            <consortium name="The Broad Institute Genome Sequencing Center for Infectious Disease"/>
            <person name="Wu L."/>
            <person name="Ma J."/>
        </authorList>
    </citation>
    <scope>NUCLEOTIDE SEQUENCE [LARGE SCALE GENOMIC DNA]</scope>
    <source>
        <strain evidence="3">JCM 14901</strain>
    </source>
</reference>
<feature type="compositionally biased region" description="Polar residues" evidence="1">
    <location>
        <begin position="1"/>
        <end position="15"/>
    </location>
</feature>
<proteinExistence type="predicted"/>
<gene>
    <name evidence="2" type="ORF">GCM10009776_37700</name>
</gene>
<dbReference type="Proteomes" id="UP001499933">
    <property type="component" value="Unassembled WGS sequence"/>
</dbReference>
<dbReference type="EMBL" id="BAAAOG010000016">
    <property type="protein sequence ID" value="GAA1971175.1"/>
    <property type="molecule type" value="Genomic_DNA"/>
</dbReference>
<evidence type="ECO:0000313" key="2">
    <source>
        <dbReference type="EMBL" id="GAA1971175.1"/>
    </source>
</evidence>
<sequence length="69" mass="7150">MTSTSGQSVPSSTESVVMPNIPPSLRVGITTLNRPGTYGAPTCDDCRCTDSQPEQQLLGGTHSFGGILP</sequence>
<feature type="region of interest" description="Disordered" evidence="1">
    <location>
        <begin position="1"/>
        <end position="22"/>
    </location>
</feature>
<comment type="caution">
    <text evidence="2">The sequence shown here is derived from an EMBL/GenBank/DDBJ whole genome shotgun (WGS) entry which is preliminary data.</text>
</comment>
<evidence type="ECO:0000256" key="1">
    <source>
        <dbReference type="SAM" id="MobiDB-lite"/>
    </source>
</evidence>
<name>A0ABP5CYM7_9MICO</name>
<organism evidence="2 3">
    <name type="scientific">Microbacterium deminutum</name>
    <dbReference type="NCBI Taxonomy" id="344164"/>
    <lineage>
        <taxon>Bacteria</taxon>
        <taxon>Bacillati</taxon>
        <taxon>Actinomycetota</taxon>
        <taxon>Actinomycetes</taxon>
        <taxon>Micrococcales</taxon>
        <taxon>Microbacteriaceae</taxon>
        <taxon>Microbacterium</taxon>
    </lineage>
</organism>
<keyword evidence="3" id="KW-1185">Reference proteome</keyword>
<accession>A0ABP5CYM7</accession>
<evidence type="ECO:0000313" key="3">
    <source>
        <dbReference type="Proteomes" id="UP001499933"/>
    </source>
</evidence>
<protein>
    <submittedName>
        <fullName evidence="2">Uncharacterized protein</fullName>
    </submittedName>
</protein>